<feature type="domain" description="Mechanosensitive ion channel transmembrane helices 2/3" evidence="10">
    <location>
        <begin position="202"/>
        <end position="243"/>
    </location>
</feature>
<comment type="similarity">
    <text evidence="2">Belongs to the MscS (TC 1.A.23) family.</text>
</comment>
<evidence type="ECO:0000259" key="10">
    <source>
        <dbReference type="Pfam" id="PF21088"/>
    </source>
</evidence>
<dbReference type="InterPro" id="IPR049142">
    <property type="entry name" value="MS_channel_1st"/>
</dbReference>
<dbReference type="EMBL" id="JACHVA010000116">
    <property type="protein sequence ID" value="MBC2603019.1"/>
    <property type="molecule type" value="Genomic_DNA"/>
</dbReference>
<keyword evidence="4 7" id="KW-0812">Transmembrane</keyword>
<dbReference type="InterPro" id="IPR023408">
    <property type="entry name" value="MscS_beta-dom_sf"/>
</dbReference>
<dbReference type="InterPro" id="IPR011066">
    <property type="entry name" value="MscS_channel_C_sf"/>
</dbReference>
<dbReference type="Gene3D" id="2.30.30.60">
    <property type="match status" value="1"/>
</dbReference>
<feature type="domain" description="Mechanosensitive ion channel MscS C-terminal" evidence="9">
    <location>
        <begin position="318"/>
        <end position="402"/>
    </location>
</feature>
<dbReference type="InterPro" id="IPR049278">
    <property type="entry name" value="MS_channel_C"/>
</dbReference>
<dbReference type="SUPFAM" id="SSF50182">
    <property type="entry name" value="Sm-like ribonucleoproteins"/>
    <property type="match status" value="1"/>
</dbReference>
<protein>
    <submittedName>
        <fullName evidence="11">Mechanosensitive ion channel</fullName>
    </submittedName>
</protein>
<dbReference type="InterPro" id="IPR011014">
    <property type="entry name" value="MscS_channel_TM-2"/>
</dbReference>
<dbReference type="InterPro" id="IPR010920">
    <property type="entry name" value="LSM_dom_sf"/>
</dbReference>
<organism evidence="11 12">
    <name type="scientific">Puniceicoccus vermicola</name>
    <dbReference type="NCBI Taxonomy" id="388746"/>
    <lineage>
        <taxon>Bacteria</taxon>
        <taxon>Pseudomonadati</taxon>
        <taxon>Verrucomicrobiota</taxon>
        <taxon>Opitutia</taxon>
        <taxon>Puniceicoccales</taxon>
        <taxon>Puniceicoccaceae</taxon>
        <taxon>Puniceicoccus</taxon>
    </lineage>
</organism>
<keyword evidence="12" id="KW-1185">Reference proteome</keyword>
<gene>
    <name evidence="11" type="ORF">H5P30_14650</name>
</gene>
<dbReference type="Gene3D" id="3.30.70.100">
    <property type="match status" value="1"/>
</dbReference>
<dbReference type="InterPro" id="IPR006685">
    <property type="entry name" value="MscS_channel_2nd"/>
</dbReference>
<keyword evidence="5 7" id="KW-1133">Transmembrane helix</keyword>
<dbReference type="GO" id="GO:0008381">
    <property type="term" value="F:mechanosensitive monoatomic ion channel activity"/>
    <property type="evidence" value="ECO:0007669"/>
    <property type="project" value="UniProtKB-ARBA"/>
</dbReference>
<evidence type="ECO:0000256" key="3">
    <source>
        <dbReference type="ARBA" id="ARBA00022475"/>
    </source>
</evidence>
<dbReference type="Gene3D" id="1.10.287.1260">
    <property type="match status" value="1"/>
</dbReference>
<dbReference type="Pfam" id="PF00924">
    <property type="entry name" value="MS_channel_2nd"/>
    <property type="match status" value="1"/>
</dbReference>
<sequence length="426" mass="47574">MTRWLETTFLSVQSPTFQDAWQILIIGALWVVARLLFRPKPIPPGEEETRKEKTSPKIWLSQNAFLPVLALLLGITATGFQLAGFHTPVLWITGILFGIWSVVGILTSMLRDRFWAESSSLIIYILTAFSLLTVDNSLIEFLDKMQLPIPAGDEPLTVWDLFTVGFSLAIAIWIGLGLSQLIEKRVETITRINPSTRALLQKVIRVLFIVLAMIIGLTSVGINLSALTVFGGAFALGLGFGLQKIVSNLISGFILLSDRSIKPGDVIELEGTYGWINTLRARYVSVITRDGTEHLIPNEDLITQRVVNWTFSHDRIRIKCAIGVAYGEDPHRVIEICNEAALSQPRVLRDPPPVCLLTEFGDSSVNLELRFWIEDPNQGVANIRSAVLLKIWDRFKEEGIEIPFPQRDIHVRSWTPDSPSLPPSSS</sequence>
<dbReference type="AlphaFoldDB" id="A0A7X1E5D1"/>
<feature type="transmembrane region" description="Helical" evidence="7">
    <location>
        <begin position="203"/>
        <end position="227"/>
    </location>
</feature>
<evidence type="ECO:0000313" key="12">
    <source>
        <dbReference type="Proteomes" id="UP000525652"/>
    </source>
</evidence>
<evidence type="ECO:0000259" key="8">
    <source>
        <dbReference type="Pfam" id="PF00924"/>
    </source>
</evidence>
<comment type="caution">
    <text evidence="11">The sequence shown here is derived from an EMBL/GenBank/DDBJ whole genome shotgun (WGS) entry which is preliminary data.</text>
</comment>
<evidence type="ECO:0000256" key="1">
    <source>
        <dbReference type="ARBA" id="ARBA00004651"/>
    </source>
</evidence>
<dbReference type="Pfam" id="PF21088">
    <property type="entry name" value="MS_channel_1st"/>
    <property type="match status" value="1"/>
</dbReference>
<dbReference type="SUPFAM" id="SSF82861">
    <property type="entry name" value="Mechanosensitive channel protein MscS (YggB), transmembrane region"/>
    <property type="match status" value="1"/>
</dbReference>
<evidence type="ECO:0000259" key="9">
    <source>
        <dbReference type="Pfam" id="PF21082"/>
    </source>
</evidence>
<name>A0A7X1E5D1_9BACT</name>
<dbReference type="Pfam" id="PF21082">
    <property type="entry name" value="MS_channel_3rd"/>
    <property type="match status" value="1"/>
</dbReference>
<dbReference type="RefSeq" id="WP_185693663.1">
    <property type="nucleotide sequence ID" value="NZ_JACHVA010000116.1"/>
</dbReference>
<dbReference type="SUPFAM" id="SSF82689">
    <property type="entry name" value="Mechanosensitive channel protein MscS (YggB), C-terminal domain"/>
    <property type="match status" value="1"/>
</dbReference>
<feature type="transmembrane region" description="Helical" evidence="7">
    <location>
        <begin position="89"/>
        <end position="109"/>
    </location>
</feature>
<evidence type="ECO:0000256" key="4">
    <source>
        <dbReference type="ARBA" id="ARBA00022692"/>
    </source>
</evidence>
<reference evidence="11 12" key="1">
    <citation type="submission" date="2020-07" db="EMBL/GenBank/DDBJ databases">
        <authorList>
            <person name="Feng X."/>
        </authorList>
    </citation>
    <scope>NUCLEOTIDE SEQUENCE [LARGE SCALE GENOMIC DNA]</scope>
    <source>
        <strain evidence="11 12">JCM14086</strain>
    </source>
</reference>
<evidence type="ECO:0000256" key="5">
    <source>
        <dbReference type="ARBA" id="ARBA00022989"/>
    </source>
</evidence>
<keyword evidence="3" id="KW-1003">Cell membrane</keyword>
<feature type="transmembrane region" description="Helical" evidence="7">
    <location>
        <begin position="58"/>
        <end position="83"/>
    </location>
</feature>
<comment type="subcellular location">
    <subcellularLocation>
        <location evidence="1">Cell membrane</location>
        <topology evidence="1">Multi-pass membrane protein</topology>
    </subcellularLocation>
</comment>
<evidence type="ECO:0000256" key="2">
    <source>
        <dbReference type="ARBA" id="ARBA00008017"/>
    </source>
</evidence>
<dbReference type="GO" id="GO:0005886">
    <property type="term" value="C:plasma membrane"/>
    <property type="evidence" value="ECO:0007669"/>
    <property type="project" value="UniProtKB-SubCell"/>
</dbReference>
<evidence type="ECO:0000313" key="11">
    <source>
        <dbReference type="EMBL" id="MBC2603019.1"/>
    </source>
</evidence>
<feature type="domain" description="Mechanosensitive ion channel MscS" evidence="8">
    <location>
        <begin position="245"/>
        <end position="310"/>
    </location>
</feature>
<accession>A0A7X1E5D1</accession>
<proteinExistence type="inferred from homology"/>
<evidence type="ECO:0000256" key="7">
    <source>
        <dbReference type="SAM" id="Phobius"/>
    </source>
</evidence>
<feature type="transmembrane region" description="Helical" evidence="7">
    <location>
        <begin position="159"/>
        <end position="182"/>
    </location>
</feature>
<feature type="transmembrane region" description="Helical" evidence="7">
    <location>
        <begin position="20"/>
        <end position="37"/>
    </location>
</feature>
<dbReference type="Proteomes" id="UP000525652">
    <property type="component" value="Unassembled WGS sequence"/>
</dbReference>
<dbReference type="PANTHER" id="PTHR30347">
    <property type="entry name" value="POTASSIUM CHANNEL RELATED"/>
    <property type="match status" value="1"/>
</dbReference>
<evidence type="ECO:0000256" key="6">
    <source>
        <dbReference type="ARBA" id="ARBA00023136"/>
    </source>
</evidence>
<feature type="transmembrane region" description="Helical" evidence="7">
    <location>
        <begin position="121"/>
        <end position="139"/>
    </location>
</feature>
<dbReference type="PANTHER" id="PTHR30347:SF1">
    <property type="entry name" value="MECHANOSENSITIVE CHANNEL MSCK"/>
    <property type="match status" value="1"/>
</dbReference>
<keyword evidence="6 7" id="KW-0472">Membrane</keyword>
<dbReference type="InterPro" id="IPR052702">
    <property type="entry name" value="MscS-like_channel"/>
</dbReference>